<dbReference type="EMBL" id="CP013187">
    <property type="protein sequence ID" value="ALO40979.1"/>
    <property type="molecule type" value="Genomic_DNA"/>
</dbReference>
<accession>A0A0S2JYZ2</accession>
<dbReference type="GO" id="GO:0003677">
    <property type="term" value="F:DNA binding"/>
    <property type="evidence" value="ECO:0007669"/>
    <property type="project" value="UniProtKB-UniRule"/>
</dbReference>
<dbReference type="PANTHER" id="PTHR43479">
    <property type="entry name" value="ACREF/ENVCD OPERON REPRESSOR-RELATED"/>
    <property type="match status" value="1"/>
</dbReference>
<keyword evidence="1 2" id="KW-0238">DNA-binding</keyword>
<dbReference type="OrthoDB" id="9814580at2"/>
<evidence type="ECO:0000313" key="5">
    <source>
        <dbReference type="Proteomes" id="UP000061457"/>
    </source>
</evidence>
<dbReference type="Gene3D" id="1.10.357.10">
    <property type="entry name" value="Tetracycline Repressor, domain 2"/>
    <property type="match status" value="1"/>
</dbReference>
<evidence type="ECO:0000256" key="1">
    <source>
        <dbReference type="ARBA" id="ARBA00023125"/>
    </source>
</evidence>
<feature type="DNA-binding region" description="H-T-H motif" evidence="2">
    <location>
        <begin position="40"/>
        <end position="59"/>
    </location>
</feature>
<dbReference type="SUPFAM" id="SSF46689">
    <property type="entry name" value="Homeodomain-like"/>
    <property type="match status" value="1"/>
</dbReference>
<evidence type="ECO:0000256" key="2">
    <source>
        <dbReference type="PROSITE-ProRule" id="PRU00335"/>
    </source>
</evidence>
<dbReference type="Pfam" id="PF00440">
    <property type="entry name" value="TetR_N"/>
    <property type="match status" value="1"/>
</dbReference>
<evidence type="ECO:0000313" key="4">
    <source>
        <dbReference type="EMBL" id="ALO40979.1"/>
    </source>
</evidence>
<proteinExistence type="predicted"/>
<dbReference type="InterPro" id="IPR050624">
    <property type="entry name" value="HTH-type_Tx_Regulator"/>
</dbReference>
<dbReference type="PROSITE" id="PS50977">
    <property type="entry name" value="HTH_TETR_2"/>
    <property type="match status" value="1"/>
</dbReference>
<keyword evidence="5" id="KW-1185">Reference proteome</keyword>
<dbReference type="AlphaFoldDB" id="A0A0S2JYZ2"/>
<dbReference type="InterPro" id="IPR009057">
    <property type="entry name" value="Homeodomain-like_sf"/>
</dbReference>
<gene>
    <name evidence="4" type="ORF">PP2015_456</name>
</gene>
<protein>
    <submittedName>
        <fullName evidence="4">Transcriptional regulator</fullName>
    </submittedName>
</protein>
<dbReference type="Proteomes" id="UP000061457">
    <property type="component" value="Chromosome I"/>
</dbReference>
<dbReference type="RefSeq" id="WP_058028744.1">
    <property type="nucleotide sequence ID" value="NZ_CP013187.1"/>
</dbReference>
<dbReference type="InterPro" id="IPR001647">
    <property type="entry name" value="HTH_TetR"/>
</dbReference>
<dbReference type="PANTHER" id="PTHR43479:SF11">
    <property type="entry name" value="ACREF_ENVCD OPERON REPRESSOR-RELATED"/>
    <property type="match status" value="1"/>
</dbReference>
<name>A0A0S2JYZ2_9GAMM</name>
<reference evidence="4 5" key="1">
    <citation type="submission" date="2015-11" db="EMBL/GenBank/DDBJ databases">
        <authorList>
            <person name="Zhang Y."/>
            <person name="Guo Z."/>
        </authorList>
    </citation>
    <scope>NUCLEOTIDE SEQUENCE [LARGE SCALE GENOMIC DNA]</scope>
    <source>
        <strain evidence="4 5">KCTC 12086</strain>
    </source>
</reference>
<dbReference type="PATRIC" id="fig|161398.10.peg.466"/>
<dbReference type="STRING" id="161398.PP2015_456"/>
<sequence length="214" mass="24796">MTTKVTRGRPVCETKKAEQKAKLIIAAQHLLNVKSYSQITIREIAAEAKVNSAMIKYYFESKEGLFVELIQALADEQFSHFDDLYTQARPVYHFMRQFNQILQTNPGFVHLLAEEILNKTTPLAQAFMSAFPERVSQFLPELIKQEVGIDDNKKAKLAAFSLMTQLVSPYIFKTLRQQAWQIEDADIQSEQRVKELYLQFIFGLKEQQTHEVEF</sequence>
<organism evidence="4 5">
    <name type="scientific">Pseudoalteromonas phenolica</name>
    <dbReference type="NCBI Taxonomy" id="161398"/>
    <lineage>
        <taxon>Bacteria</taxon>
        <taxon>Pseudomonadati</taxon>
        <taxon>Pseudomonadota</taxon>
        <taxon>Gammaproteobacteria</taxon>
        <taxon>Alteromonadales</taxon>
        <taxon>Pseudoalteromonadaceae</taxon>
        <taxon>Pseudoalteromonas</taxon>
    </lineage>
</organism>
<feature type="domain" description="HTH tetR-type" evidence="3">
    <location>
        <begin position="17"/>
        <end position="77"/>
    </location>
</feature>
<dbReference type="KEGG" id="pphe:PP2015_456"/>
<evidence type="ECO:0000259" key="3">
    <source>
        <dbReference type="PROSITE" id="PS50977"/>
    </source>
</evidence>